<accession>A0A9J5WAB7</accession>
<sequence>MSLASTESEMGIDYSYQQRSSGPAPSSTSEPTPRPRNGYKDRNMVPSCKTPSYYKTRSMSRNFHKGTTFGAHGSQSRFYGLYSPQDEENSPDVVAEHFYVSNTIGESMLSNRMYRIRTISLLHKDTTIDLVELDI</sequence>
<evidence type="ECO:0000256" key="1">
    <source>
        <dbReference type="SAM" id="MobiDB-lite"/>
    </source>
</evidence>
<reference evidence="2 3" key="1">
    <citation type="submission" date="2020-09" db="EMBL/GenBank/DDBJ databases">
        <title>De no assembly of potato wild relative species, Solanum commersonii.</title>
        <authorList>
            <person name="Cho K."/>
        </authorList>
    </citation>
    <scope>NUCLEOTIDE SEQUENCE [LARGE SCALE GENOMIC DNA]</scope>
    <source>
        <strain evidence="2">LZ3.2</strain>
        <tissue evidence="2">Leaf</tissue>
    </source>
</reference>
<comment type="caution">
    <text evidence="2">The sequence shown here is derived from an EMBL/GenBank/DDBJ whole genome shotgun (WGS) entry which is preliminary data.</text>
</comment>
<dbReference type="AlphaFoldDB" id="A0A9J5WAB7"/>
<proteinExistence type="predicted"/>
<feature type="region of interest" description="Disordered" evidence="1">
    <location>
        <begin position="1"/>
        <end position="47"/>
    </location>
</feature>
<dbReference type="OrthoDB" id="1747507at2759"/>
<dbReference type="EMBL" id="JACXVP010000012">
    <property type="protein sequence ID" value="KAG5572271.1"/>
    <property type="molecule type" value="Genomic_DNA"/>
</dbReference>
<evidence type="ECO:0000313" key="2">
    <source>
        <dbReference type="EMBL" id="KAG5572271.1"/>
    </source>
</evidence>
<organism evidence="2 3">
    <name type="scientific">Solanum commersonii</name>
    <name type="common">Commerson's wild potato</name>
    <name type="synonym">Commerson's nightshade</name>
    <dbReference type="NCBI Taxonomy" id="4109"/>
    <lineage>
        <taxon>Eukaryota</taxon>
        <taxon>Viridiplantae</taxon>
        <taxon>Streptophyta</taxon>
        <taxon>Embryophyta</taxon>
        <taxon>Tracheophyta</taxon>
        <taxon>Spermatophyta</taxon>
        <taxon>Magnoliopsida</taxon>
        <taxon>eudicotyledons</taxon>
        <taxon>Gunneridae</taxon>
        <taxon>Pentapetalae</taxon>
        <taxon>asterids</taxon>
        <taxon>lamiids</taxon>
        <taxon>Solanales</taxon>
        <taxon>Solanaceae</taxon>
        <taxon>Solanoideae</taxon>
        <taxon>Solaneae</taxon>
        <taxon>Solanum</taxon>
    </lineage>
</organism>
<gene>
    <name evidence="2" type="ORF">H5410_062037</name>
</gene>
<keyword evidence="3" id="KW-1185">Reference proteome</keyword>
<dbReference type="Proteomes" id="UP000824120">
    <property type="component" value="Chromosome 12"/>
</dbReference>
<protein>
    <submittedName>
        <fullName evidence="2">Uncharacterized protein</fullName>
    </submittedName>
</protein>
<feature type="compositionally biased region" description="Low complexity" evidence="1">
    <location>
        <begin position="19"/>
        <end position="31"/>
    </location>
</feature>
<evidence type="ECO:0000313" key="3">
    <source>
        <dbReference type="Proteomes" id="UP000824120"/>
    </source>
</evidence>
<feature type="non-terminal residue" evidence="2">
    <location>
        <position position="1"/>
    </location>
</feature>
<name>A0A9J5WAB7_SOLCO</name>